<dbReference type="AlphaFoldDB" id="D6GSG9"/>
<evidence type="ECO:0000256" key="2">
    <source>
        <dbReference type="ARBA" id="ARBA00022723"/>
    </source>
</evidence>
<dbReference type="InterPro" id="IPR042088">
    <property type="entry name" value="OligoPept_F_C"/>
</dbReference>
<evidence type="ECO:0000256" key="3">
    <source>
        <dbReference type="ARBA" id="ARBA00022801"/>
    </source>
</evidence>
<evidence type="ECO:0000256" key="6">
    <source>
        <dbReference type="RuleBase" id="RU368091"/>
    </source>
</evidence>
<dbReference type="Gene3D" id="1.10.1370.20">
    <property type="entry name" value="Oligoendopeptidase f, C-terminal domain"/>
    <property type="match status" value="1"/>
</dbReference>
<dbReference type="PANTHER" id="PTHR11804">
    <property type="entry name" value="PROTEASE M3 THIMET OLIGOPEPTIDASE-RELATED"/>
    <property type="match status" value="1"/>
</dbReference>
<evidence type="ECO:0000313" key="11">
    <source>
        <dbReference type="Proteomes" id="UP000007468"/>
    </source>
</evidence>
<dbReference type="NCBIfam" id="TIGR00181">
    <property type="entry name" value="pepF"/>
    <property type="match status" value="1"/>
</dbReference>
<evidence type="ECO:0000256" key="4">
    <source>
        <dbReference type="ARBA" id="ARBA00022833"/>
    </source>
</evidence>
<evidence type="ECO:0000256" key="7">
    <source>
        <dbReference type="SAM" id="Coils"/>
    </source>
</evidence>
<comment type="cofactor">
    <cofactor evidence="6">
        <name>Zn(2+)</name>
        <dbReference type="ChEBI" id="CHEBI:29105"/>
    </cofactor>
    <text evidence="6">Binds 1 zinc ion.</text>
</comment>
<dbReference type="OrthoDB" id="9766487at2"/>
<dbReference type="EMBL" id="CP002390">
    <property type="protein sequence ID" value="EFE28610.1"/>
    <property type="molecule type" value="Genomic_DNA"/>
</dbReference>
<keyword evidence="2 6" id="KW-0479">Metal-binding</keyword>
<keyword evidence="5 6" id="KW-0482">Metalloprotease</keyword>
<dbReference type="STRING" id="546269.HMPREF0389_00527"/>
<gene>
    <name evidence="10" type="primary">pepF</name>
    <name evidence="10" type="ordered locus">HMPREF0389_00527</name>
</gene>
<evidence type="ECO:0000259" key="8">
    <source>
        <dbReference type="Pfam" id="PF01432"/>
    </source>
</evidence>
<comment type="similarity">
    <text evidence="6">Belongs to the peptidase M3B family.</text>
</comment>
<dbReference type="SUPFAM" id="SSF55486">
    <property type="entry name" value="Metalloproteases ('zincins'), catalytic domain"/>
    <property type="match status" value="1"/>
</dbReference>
<dbReference type="PANTHER" id="PTHR11804:SF45">
    <property type="entry name" value="SIMILAR TO OLIGOENDOPEPTIDASE"/>
    <property type="match status" value="1"/>
</dbReference>
<dbReference type="Pfam" id="PF08439">
    <property type="entry name" value="Peptidase_M3_N"/>
    <property type="match status" value="1"/>
</dbReference>
<keyword evidence="7" id="KW-0175">Coiled coil</keyword>
<protein>
    <recommendedName>
        <fullName evidence="6">Oligopeptidase F</fullName>
        <ecNumber evidence="6">3.4.24.-</ecNumber>
    </recommendedName>
</protein>
<dbReference type="KEGG" id="faa:HMPREF0389_00527"/>
<dbReference type="InterPro" id="IPR034009">
    <property type="entry name" value="M3B_PepF_4"/>
</dbReference>
<dbReference type="InterPro" id="IPR045090">
    <property type="entry name" value="Pept_M3A_M3B"/>
</dbReference>
<keyword evidence="4 6" id="KW-0862">Zinc</keyword>
<organism evidence="10 11">
    <name type="scientific">Filifactor alocis (strain ATCC 35896 / CCUG 47790 / D40 B5)</name>
    <name type="common">Fusobacterium alocis</name>
    <dbReference type="NCBI Taxonomy" id="546269"/>
    <lineage>
        <taxon>Bacteria</taxon>
        <taxon>Bacillati</taxon>
        <taxon>Bacillota</taxon>
        <taxon>Clostridia</taxon>
        <taxon>Peptostreptococcales</taxon>
        <taxon>Filifactoraceae</taxon>
        <taxon>Filifactor</taxon>
    </lineage>
</organism>
<dbReference type="CDD" id="cd09609">
    <property type="entry name" value="M3B_PepF"/>
    <property type="match status" value="1"/>
</dbReference>
<dbReference type="InterPro" id="IPR013647">
    <property type="entry name" value="OligopepF_N_dom"/>
</dbReference>
<dbReference type="GO" id="GO:0046872">
    <property type="term" value="F:metal ion binding"/>
    <property type="evidence" value="ECO:0007669"/>
    <property type="project" value="UniProtKB-UniRule"/>
</dbReference>
<feature type="domain" description="Peptidase M3A/M3B catalytic" evidence="8">
    <location>
        <begin position="202"/>
        <end position="584"/>
    </location>
</feature>
<feature type="coiled-coil region" evidence="7">
    <location>
        <begin position="102"/>
        <end position="129"/>
    </location>
</feature>
<keyword evidence="1 6" id="KW-0645">Protease</keyword>
<keyword evidence="11" id="KW-1185">Reference proteome</keyword>
<evidence type="ECO:0000256" key="1">
    <source>
        <dbReference type="ARBA" id="ARBA00022670"/>
    </source>
</evidence>
<sequence>MMEVMKKRDETPEYLKWDISRLYKKESDYEEDLKKCEQMSVDIEKKYKNKIVSPDTAICAIREYNEFLELNDVISHYATLSVSVDMTDAQHQKRESYYYSKAAEIQTRLKFLEKEIVSLDAQILEKVKEKAPEYRVYIEDIMLKKEYMLDDSVEEALATLSPVLHSSIKGYETTKIADIEFESFVVRGKEYPNSYVLYENMYQYNPDFEIRRKSFQSFSNGLKKYQNTTAFYYQNHIQKEKIISAMRGFSSVFDYLLLDQKVTKEMYHRQIDLIMKELAPYMQKYAALLKKIYHLDKITFADLKIPVDKEIVPRITIEESKKYVREALSVLGEEYVDLIMSSYEERWVDFAQNIGKSTGGFCATPYGKHSFILLSWTGLLSEVFTLVHELGHAGHFTLNQRENSYLNQEPSLYFVEAPSTMNELLLTNYLLKDVGVDKRMKRWVLSNMISNTYFHNFVTHLLEAAYQREVYKRVDRGESLQAEDLSMIKKNVLQEFWGEDVEITDGAELTWMRQPHYYMGLYSYTYSAGLTIGTQMSNRIKEEGFSAAQDWIKVLKAGGTKNPVELAQMAGIDITTDKPLLDTIHFIGSAIKEIIQLTEELEKN</sequence>
<evidence type="ECO:0000256" key="5">
    <source>
        <dbReference type="ARBA" id="ARBA00023049"/>
    </source>
</evidence>
<comment type="function">
    <text evidence="6">Has oligopeptidase activity and degrades a variety of small bioactive peptides.</text>
</comment>
<dbReference type="eggNOG" id="COG1164">
    <property type="taxonomic scope" value="Bacteria"/>
</dbReference>
<dbReference type="PATRIC" id="fig|546269.5.peg.121"/>
<feature type="domain" description="Oligopeptidase F N-terminal" evidence="9">
    <location>
        <begin position="115"/>
        <end position="181"/>
    </location>
</feature>
<keyword evidence="3 6" id="KW-0378">Hydrolase</keyword>
<dbReference type="Pfam" id="PF01432">
    <property type="entry name" value="Peptidase_M3"/>
    <property type="match status" value="1"/>
</dbReference>
<proteinExistence type="inferred from homology"/>
<dbReference type="InterPro" id="IPR001567">
    <property type="entry name" value="Pept_M3A_M3B_dom"/>
</dbReference>
<evidence type="ECO:0000313" key="10">
    <source>
        <dbReference type="EMBL" id="EFE28610.1"/>
    </source>
</evidence>
<dbReference type="InterPro" id="IPR004438">
    <property type="entry name" value="Peptidase_M3B"/>
</dbReference>
<accession>D6GSG9</accession>
<dbReference type="Proteomes" id="UP000007468">
    <property type="component" value="Chromosome"/>
</dbReference>
<dbReference type="EC" id="3.4.24.-" evidence="6"/>
<name>D6GSG9_FILAD</name>
<dbReference type="GO" id="GO:0006508">
    <property type="term" value="P:proteolysis"/>
    <property type="evidence" value="ECO:0007669"/>
    <property type="project" value="UniProtKB-KW"/>
</dbReference>
<reference evidence="11" key="1">
    <citation type="submission" date="2010-12" db="EMBL/GenBank/DDBJ databases">
        <title>The genome sequence of Filifactor alocis strain ATCC 35896.</title>
        <authorList>
            <consortium name="The Broad Institute Genome Sequencing Platform"/>
            <person name="Ward D."/>
            <person name="Earl A."/>
            <person name="Feldgarden M."/>
            <person name="Young S.K."/>
            <person name="Gargeya S."/>
            <person name="Zeng Q."/>
            <person name="Alvarado L."/>
            <person name="Berlin A."/>
            <person name="Bochicchio J."/>
            <person name="Chapman S.B."/>
            <person name="Chen Z."/>
            <person name="Freedman E."/>
            <person name="Gellesch M."/>
            <person name="Goldberg J."/>
            <person name="Griggs A."/>
            <person name="Gujja S."/>
            <person name="Heilman E."/>
            <person name="Heiman D."/>
            <person name="Howarth C."/>
            <person name="Mehta T."/>
            <person name="Neiman D."/>
            <person name="Pearson M."/>
            <person name="Roberts A."/>
            <person name="Saif S."/>
            <person name="Shea T."/>
            <person name="Shenoy N."/>
            <person name="Sisk P."/>
            <person name="Stolte C."/>
            <person name="Sykes S."/>
            <person name="White J."/>
            <person name="Yandava C."/>
            <person name="Izard J."/>
            <person name="Blanton J.M."/>
            <person name="Baranova O.V."/>
            <person name="Tanner A.C."/>
            <person name="Dewhirst F.E."/>
            <person name="Haas B."/>
            <person name="Nusbaum C."/>
            <person name="Birren B."/>
        </authorList>
    </citation>
    <scope>NUCLEOTIDE SEQUENCE [LARGE SCALE GENOMIC DNA]</scope>
    <source>
        <strain evidence="11">ATCC 35896 / D40 B5</strain>
    </source>
</reference>
<evidence type="ECO:0000259" key="9">
    <source>
        <dbReference type="Pfam" id="PF08439"/>
    </source>
</evidence>
<dbReference type="GO" id="GO:0004222">
    <property type="term" value="F:metalloendopeptidase activity"/>
    <property type="evidence" value="ECO:0007669"/>
    <property type="project" value="UniProtKB-UniRule"/>
</dbReference>
<dbReference type="Gene3D" id="1.20.140.70">
    <property type="entry name" value="Oligopeptidase f, N-terminal domain"/>
    <property type="match status" value="1"/>
</dbReference>
<dbReference type="GO" id="GO:0006518">
    <property type="term" value="P:peptide metabolic process"/>
    <property type="evidence" value="ECO:0007669"/>
    <property type="project" value="TreeGrafter"/>
</dbReference>